<sequence length="62" mass="7218">MCNFELDPQAFAQRRVEMIALADERRLALVLKPARERRERARRKARVPLVGPVRLNPSPVPR</sequence>
<dbReference type="RefSeq" id="WP_123233347.1">
    <property type="nucleotide sequence ID" value="NZ_RJSG01000002.1"/>
</dbReference>
<gene>
    <name evidence="1" type="ORF">EFL95_07210</name>
</gene>
<evidence type="ECO:0000313" key="2">
    <source>
        <dbReference type="Proteomes" id="UP000277094"/>
    </source>
</evidence>
<accession>A0A3N0DT87</accession>
<dbReference type="AlphaFoldDB" id="A0A3N0DT87"/>
<dbReference type="EMBL" id="RJSG01000002">
    <property type="protein sequence ID" value="RNL78845.1"/>
    <property type="molecule type" value="Genomic_DNA"/>
</dbReference>
<dbReference type="Proteomes" id="UP000277094">
    <property type="component" value="Unassembled WGS sequence"/>
</dbReference>
<keyword evidence="2" id="KW-1185">Reference proteome</keyword>
<evidence type="ECO:0000313" key="1">
    <source>
        <dbReference type="EMBL" id="RNL78845.1"/>
    </source>
</evidence>
<name>A0A3N0DT87_9ACTN</name>
<organism evidence="1 2">
    <name type="scientific">Nocardioides marmorisolisilvae</name>
    <dbReference type="NCBI Taxonomy" id="1542737"/>
    <lineage>
        <taxon>Bacteria</taxon>
        <taxon>Bacillati</taxon>
        <taxon>Actinomycetota</taxon>
        <taxon>Actinomycetes</taxon>
        <taxon>Propionibacteriales</taxon>
        <taxon>Nocardioidaceae</taxon>
        <taxon>Nocardioides</taxon>
    </lineage>
</organism>
<comment type="caution">
    <text evidence="1">The sequence shown here is derived from an EMBL/GenBank/DDBJ whole genome shotgun (WGS) entry which is preliminary data.</text>
</comment>
<reference evidence="1 2" key="1">
    <citation type="submission" date="2018-11" db="EMBL/GenBank/DDBJ databases">
        <authorList>
            <person name="Li F."/>
        </authorList>
    </citation>
    <scope>NUCLEOTIDE SEQUENCE [LARGE SCALE GENOMIC DNA]</scope>
    <source>
        <strain evidence="1 2">KIS18-7</strain>
    </source>
</reference>
<protein>
    <submittedName>
        <fullName evidence="1">Uncharacterized protein</fullName>
    </submittedName>
</protein>
<proteinExistence type="predicted"/>